<sequence length="120" mass="14101">MLFQKTYDIKAVPAARPRVGKRVMYPKTYAKFRQDWAIYTHSDWQAIYAETKDAREYEFSYEAWFKLHPKADIDNVFKALTDTLVKAKVVPDDNLITKSTITKHFNSGKEQVRIVINKIK</sequence>
<gene>
    <name evidence="1" type="ORF">DLJ48_06755</name>
</gene>
<dbReference type="Pfam" id="PF05866">
    <property type="entry name" value="RusA"/>
    <property type="match status" value="1"/>
</dbReference>
<protein>
    <submittedName>
        <fullName evidence="1">RusA family crossover junction endodeoxyribonuclease</fullName>
    </submittedName>
</protein>
<name>A0ABX5QNJ6_9LACO</name>
<dbReference type="Proteomes" id="UP000286907">
    <property type="component" value="Chromosome"/>
</dbReference>
<organism evidence="1 2">
    <name type="scientific">Oenococcus sicerae</name>
    <dbReference type="NCBI Taxonomy" id="2203724"/>
    <lineage>
        <taxon>Bacteria</taxon>
        <taxon>Bacillati</taxon>
        <taxon>Bacillota</taxon>
        <taxon>Bacilli</taxon>
        <taxon>Lactobacillales</taxon>
        <taxon>Lactobacillaceae</taxon>
        <taxon>Oenococcus</taxon>
    </lineage>
</organism>
<reference evidence="1 2" key="1">
    <citation type="journal article" date="2019" name="Syst. Appl. Microbiol.">
        <title>Oenococcus sicerae sp. nov., isolated from French cider.</title>
        <authorList>
            <person name="Cousin F.J."/>
            <person name="Le Guellec R."/>
            <person name="Chagnot C."/>
            <person name="Goux D."/>
            <person name="Dalmasso M."/>
            <person name="Laplace J.M."/>
            <person name="Cretenet M."/>
        </authorList>
    </citation>
    <scope>NUCLEOTIDE SEQUENCE [LARGE SCALE GENOMIC DNA]</scope>
    <source>
        <strain evidence="1 2">UCMA 15228</strain>
    </source>
</reference>
<dbReference type="InterPro" id="IPR036614">
    <property type="entry name" value="RusA-like_sf"/>
</dbReference>
<dbReference type="EMBL" id="CP029684">
    <property type="protein sequence ID" value="QAS70242.1"/>
    <property type="molecule type" value="Genomic_DNA"/>
</dbReference>
<evidence type="ECO:0000313" key="2">
    <source>
        <dbReference type="Proteomes" id="UP000286907"/>
    </source>
</evidence>
<accession>A0ABX5QNJ6</accession>
<dbReference type="SUPFAM" id="SSF103084">
    <property type="entry name" value="Holliday junction resolvase RusA"/>
    <property type="match status" value="1"/>
</dbReference>
<dbReference type="InterPro" id="IPR008822">
    <property type="entry name" value="Endonuclease_RusA-like"/>
</dbReference>
<keyword evidence="2" id="KW-1185">Reference proteome</keyword>
<evidence type="ECO:0000313" key="1">
    <source>
        <dbReference type="EMBL" id="QAS70242.1"/>
    </source>
</evidence>
<dbReference type="Gene3D" id="3.30.1330.70">
    <property type="entry name" value="Holliday junction resolvase RusA"/>
    <property type="match status" value="1"/>
</dbReference>
<proteinExistence type="predicted"/>